<feature type="compositionally biased region" description="Basic residues" evidence="1">
    <location>
        <begin position="54"/>
        <end position="63"/>
    </location>
</feature>
<evidence type="ECO:0000313" key="3">
    <source>
        <dbReference type="Proteomes" id="UP001521222"/>
    </source>
</evidence>
<dbReference type="Proteomes" id="UP001521222">
    <property type="component" value="Unassembled WGS sequence"/>
</dbReference>
<evidence type="ECO:0000313" key="2">
    <source>
        <dbReference type="EMBL" id="KAL1604399.1"/>
    </source>
</evidence>
<organism evidence="2 3">
    <name type="scientific">Nothophoma quercina</name>
    <dbReference type="NCBI Taxonomy" id="749835"/>
    <lineage>
        <taxon>Eukaryota</taxon>
        <taxon>Fungi</taxon>
        <taxon>Dikarya</taxon>
        <taxon>Ascomycota</taxon>
        <taxon>Pezizomycotina</taxon>
        <taxon>Dothideomycetes</taxon>
        <taxon>Pleosporomycetidae</taxon>
        <taxon>Pleosporales</taxon>
        <taxon>Pleosporineae</taxon>
        <taxon>Didymellaceae</taxon>
        <taxon>Nothophoma</taxon>
    </lineage>
</organism>
<feature type="region of interest" description="Disordered" evidence="1">
    <location>
        <begin position="1"/>
        <end position="67"/>
    </location>
</feature>
<accession>A0ABR3RIY4</accession>
<name>A0ABR3RIY4_9PLEO</name>
<protein>
    <submittedName>
        <fullName evidence="2">Uncharacterized protein</fullName>
    </submittedName>
</protein>
<gene>
    <name evidence="2" type="ORF">SLS59_004197</name>
</gene>
<feature type="compositionally biased region" description="Basic and acidic residues" evidence="1">
    <location>
        <begin position="35"/>
        <end position="44"/>
    </location>
</feature>
<proteinExistence type="predicted"/>
<keyword evidence="3" id="KW-1185">Reference proteome</keyword>
<reference evidence="2 3" key="1">
    <citation type="submission" date="2024-02" db="EMBL/GenBank/DDBJ databases">
        <title>De novo assembly and annotation of 12 fungi associated with fruit tree decline syndrome in Ontario, Canada.</title>
        <authorList>
            <person name="Sulman M."/>
            <person name="Ellouze W."/>
            <person name="Ilyukhin E."/>
        </authorList>
    </citation>
    <scope>NUCLEOTIDE SEQUENCE [LARGE SCALE GENOMIC DNA]</scope>
    <source>
        <strain evidence="2 3">M97-236</strain>
    </source>
</reference>
<sequence length="147" mass="16165">MMEPARRSTRAKKPSTRAQFIKSLPKAPGIAVPRKVADVPKSDKTGLTLDLRPKPQKKKKKKMLPASLQMEVDRRTVSPEVVSDDTVEEGNVLNISSVVDEEVYEAAMILMRLKQDDVVELVQRIGVAKGSKPLCVLASVACKSGRK</sequence>
<dbReference type="EMBL" id="JAKIXB020000011">
    <property type="protein sequence ID" value="KAL1604399.1"/>
    <property type="molecule type" value="Genomic_DNA"/>
</dbReference>
<comment type="caution">
    <text evidence="2">The sequence shown here is derived from an EMBL/GenBank/DDBJ whole genome shotgun (WGS) entry which is preliminary data.</text>
</comment>
<evidence type="ECO:0000256" key="1">
    <source>
        <dbReference type="SAM" id="MobiDB-lite"/>
    </source>
</evidence>